<dbReference type="PANTHER" id="PTHR43435:SF4">
    <property type="entry name" value="FGGY CARBOHYDRATE KINASE DOMAIN-CONTAINING PROTEIN"/>
    <property type="match status" value="1"/>
</dbReference>
<dbReference type="PANTHER" id="PTHR43435">
    <property type="entry name" value="RIBULOKINASE"/>
    <property type="match status" value="1"/>
</dbReference>
<dbReference type="Proteomes" id="UP000254052">
    <property type="component" value="Unassembled WGS sequence"/>
</dbReference>
<dbReference type="InterPro" id="IPR043129">
    <property type="entry name" value="ATPase_NBD"/>
</dbReference>
<dbReference type="GO" id="GO:0019150">
    <property type="term" value="F:D-ribulokinase activity"/>
    <property type="evidence" value="ECO:0007669"/>
    <property type="project" value="TreeGrafter"/>
</dbReference>
<evidence type="ECO:0000313" key="4">
    <source>
        <dbReference type="EMBL" id="STM07886.1"/>
    </source>
</evidence>
<gene>
    <name evidence="4" type="ORF">NCTC9962_05509</name>
</gene>
<dbReference type="SUPFAM" id="SSF53067">
    <property type="entry name" value="Actin-like ATPase domain"/>
    <property type="match status" value="1"/>
</dbReference>
<dbReference type="EMBL" id="UGED01000011">
    <property type="protein sequence ID" value="STM07886.1"/>
    <property type="molecule type" value="Genomic_DNA"/>
</dbReference>
<evidence type="ECO:0000313" key="5">
    <source>
        <dbReference type="Proteomes" id="UP000254052"/>
    </source>
</evidence>
<evidence type="ECO:0000259" key="3">
    <source>
        <dbReference type="Pfam" id="PF00370"/>
    </source>
</evidence>
<evidence type="ECO:0000256" key="2">
    <source>
        <dbReference type="ARBA" id="ARBA00022777"/>
    </source>
</evidence>
<dbReference type="InterPro" id="IPR018484">
    <property type="entry name" value="FGGY_N"/>
</dbReference>
<reference evidence="4 5" key="1">
    <citation type="submission" date="2018-06" db="EMBL/GenBank/DDBJ databases">
        <authorList>
            <consortium name="Pathogen Informatics"/>
            <person name="Doyle S."/>
        </authorList>
    </citation>
    <scope>NUCLEOTIDE SEQUENCE [LARGE SCALE GENOMIC DNA]</scope>
    <source>
        <strain evidence="4 5">NCTC9962</strain>
    </source>
</reference>
<dbReference type="Pfam" id="PF00370">
    <property type="entry name" value="FGGY_N"/>
    <property type="match status" value="1"/>
</dbReference>
<keyword evidence="1" id="KW-0808">Transferase</keyword>
<proteinExistence type="predicted"/>
<dbReference type="GO" id="GO:0019321">
    <property type="term" value="P:pentose metabolic process"/>
    <property type="evidence" value="ECO:0007669"/>
    <property type="project" value="TreeGrafter"/>
</dbReference>
<sequence length="94" mass="10393">MHNGYFLGVDVGSASVRAGVYSASGHRLAFATAPVSQFRPGGERVEQSSAEIWQQVCKTVKEATAWQASPFPQFAHWVLTLPARWLFLMNKARV</sequence>
<accession>A0A377CV39</accession>
<protein>
    <submittedName>
        <fullName evidence="4">L-ribulokinase AraB-like protein</fullName>
    </submittedName>
</protein>
<keyword evidence="2 4" id="KW-0418">Kinase</keyword>
<organism evidence="4 5">
    <name type="scientific">Escherichia coli</name>
    <dbReference type="NCBI Taxonomy" id="562"/>
    <lineage>
        <taxon>Bacteria</taxon>
        <taxon>Pseudomonadati</taxon>
        <taxon>Pseudomonadota</taxon>
        <taxon>Gammaproteobacteria</taxon>
        <taxon>Enterobacterales</taxon>
        <taxon>Enterobacteriaceae</taxon>
        <taxon>Escherichia</taxon>
    </lineage>
</organism>
<feature type="domain" description="Carbohydrate kinase FGGY N-terminal" evidence="3">
    <location>
        <begin position="5"/>
        <end position="64"/>
    </location>
</feature>
<evidence type="ECO:0000256" key="1">
    <source>
        <dbReference type="ARBA" id="ARBA00022679"/>
    </source>
</evidence>
<name>A0A377CV39_ECOLX</name>
<dbReference type="Gene3D" id="3.30.420.40">
    <property type="match status" value="1"/>
</dbReference>
<dbReference type="GO" id="GO:0005737">
    <property type="term" value="C:cytoplasm"/>
    <property type="evidence" value="ECO:0007669"/>
    <property type="project" value="TreeGrafter"/>
</dbReference>
<dbReference type="AlphaFoldDB" id="A0A377CV39"/>